<name>A0ABZ2WLQ9_9HYPO</name>
<feature type="compositionally biased region" description="Basic and acidic residues" evidence="5">
    <location>
        <begin position="1"/>
        <end position="17"/>
    </location>
</feature>
<gene>
    <name evidence="8" type="ORF">QYS62_002611</name>
</gene>
<feature type="compositionally biased region" description="Low complexity" evidence="5">
    <location>
        <begin position="52"/>
        <end position="73"/>
    </location>
</feature>
<feature type="domain" description="Putative ER transporter 6TM N-terminal" evidence="7">
    <location>
        <begin position="183"/>
        <end position="254"/>
    </location>
</feature>
<dbReference type="InterPro" id="IPR052430">
    <property type="entry name" value="IVT-Associated"/>
</dbReference>
<proteinExistence type="predicted"/>
<keyword evidence="3 6" id="KW-1133">Transmembrane helix</keyword>
<feature type="compositionally biased region" description="Acidic residues" evidence="5">
    <location>
        <begin position="988"/>
        <end position="1000"/>
    </location>
</feature>
<dbReference type="InterPro" id="IPR018823">
    <property type="entry name" value="ArAE_2_N"/>
</dbReference>
<keyword evidence="4 6" id="KW-0472">Membrane</keyword>
<evidence type="ECO:0000313" key="9">
    <source>
        <dbReference type="Proteomes" id="UP001489902"/>
    </source>
</evidence>
<evidence type="ECO:0000256" key="2">
    <source>
        <dbReference type="ARBA" id="ARBA00022692"/>
    </source>
</evidence>
<dbReference type="Proteomes" id="UP001489902">
    <property type="component" value="Chromosome 1"/>
</dbReference>
<dbReference type="PANTHER" id="PTHR47804">
    <property type="entry name" value="60S RIBOSOMAL PROTEIN L19"/>
    <property type="match status" value="1"/>
</dbReference>
<feature type="compositionally biased region" description="Polar residues" evidence="5">
    <location>
        <begin position="18"/>
        <end position="27"/>
    </location>
</feature>
<feature type="transmembrane region" description="Helical" evidence="6">
    <location>
        <begin position="318"/>
        <end position="339"/>
    </location>
</feature>
<dbReference type="EMBL" id="CP151260">
    <property type="protein sequence ID" value="WZH41656.1"/>
    <property type="molecule type" value="Genomic_DNA"/>
</dbReference>
<evidence type="ECO:0000256" key="6">
    <source>
        <dbReference type="SAM" id="Phobius"/>
    </source>
</evidence>
<protein>
    <submittedName>
        <fullName evidence="8">BRE4-like protein</fullName>
    </submittedName>
</protein>
<evidence type="ECO:0000259" key="7">
    <source>
        <dbReference type="Pfam" id="PF10337"/>
    </source>
</evidence>
<feature type="transmembrane region" description="Helical" evidence="6">
    <location>
        <begin position="289"/>
        <end position="306"/>
    </location>
</feature>
<dbReference type="Pfam" id="PF10337">
    <property type="entry name" value="ArAE_2_N"/>
    <property type="match status" value="1"/>
</dbReference>
<comment type="subcellular location">
    <subcellularLocation>
        <location evidence="1">Membrane</location>
        <topology evidence="1">Multi-pass membrane protein</topology>
    </subcellularLocation>
</comment>
<dbReference type="InterPro" id="IPR023244">
    <property type="entry name" value="Brefeldin_A-sensitivity_4"/>
</dbReference>
<dbReference type="PANTHER" id="PTHR47804:SF3">
    <property type="entry name" value="PROTEIN BRE4"/>
    <property type="match status" value="1"/>
</dbReference>
<evidence type="ECO:0000313" key="8">
    <source>
        <dbReference type="EMBL" id="WZH41656.1"/>
    </source>
</evidence>
<keyword evidence="9" id="KW-1185">Reference proteome</keyword>
<feature type="transmembrane region" description="Helical" evidence="6">
    <location>
        <begin position="183"/>
        <end position="203"/>
    </location>
</feature>
<feature type="region of interest" description="Disordered" evidence="5">
    <location>
        <begin position="980"/>
        <end position="1000"/>
    </location>
</feature>
<feature type="region of interest" description="Disordered" evidence="5">
    <location>
        <begin position="1"/>
        <end position="83"/>
    </location>
</feature>
<evidence type="ECO:0000256" key="5">
    <source>
        <dbReference type="SAM" id="MobiDB-lite"/>
    </source>
</evidence>
<keyword evidence="2 6" id="KW-0812">Transmembrane</keyword>
<feature type="transmembrane region" description="Helical" evidence="6">
    <location>
        <begin position="263"/>
        <end position="282"/>
    </location>
</feature>
<feature type="region of interest" description="Disordered" evidence="5">
    <location>
        <begin position="624"/>
        <end position="652"/>
    </location>
</feature>
<organism evidence="8 9">
    <name type="scientific">Fusarium acuminatum</name>
    <dbReference type="NCBI Taxonomy" id="5515"/>
    <lineage>
        <taxon>Eukaryota</taxon>
        <taxon>Fungi</taxon>
        <taxon>Dikarya</taxon>
        <taxon>Ascomycota</taxon>
        <taxon>Pezizomycotina</taxon>
        <taxon>Sordariomycetes</taxon>
        <taxon>Hypocreomycetidae</taxon>
        <taxon>Hypocreales</taxon>
        <taxon>Nectriaceae</taxon>
        <taxon>Fusarium</taxon>
        <taxon>Fusarium tricinctum species complex</taxon>
    </lineage>
</organism>
<dbReference type="PRINTS" id="PR02047">
    <property type="entry name" value="BREFELDNASP4"/>
</dbReference>
<sequence length="1000" mass="112650">MEQERGRQRIRISESHRNASQSQTVAESSAIAMETGRPSLDPSGLEVTSNTPSASPYPSQSQSQSQSPLSLSPTRGYLTRPSYDSRRCSSAVSIMQIDEIISDDRINMETYGVIENREGFFDALFLKPGPVNPEDIAERSKATLPKEFEKSHPLSAKHFLPRQIHEIKSVACKVATTRAGIKLLKSFLGFFIAYILCLVQPVHNWLGRYDYIMAVSAILNHPGRSFGSQVDGAVATIVGTAAGLAWGALGLLLSTSTHDAGSGYGGILALFSALFFLGIAYIRSFFIRLYQTVLCAGIAVIFTTLAETSSRDVRWSKFWSYAIPWLLGQAIAMAVNCLVFPDAGNRHLAVALDKSFRTIEESLVIPRPRDTRLRRRLAKTFMDMSLAYRDMRIDITITRFRPMDLRELRNAVQGVVRALLSMDTDTDLFEDWTNPVEITIADDAGSEASLEDSRRKVAQVLMDPTKEVISCMSEGITRCHAVLMDLTGWRKHFGPPADISSDIASVQLRMETALEAFDTAEMLLLRSEDRPETYAEHGQAVELFVFARHVRETAATIANLMAKVHDMSTHSNRKRVNLPTYPPEKAMYRTNAQVRHDRGGITAGMYRATFAEIGKLIKLTSTSEKRQPRENYEAVTEPDDTKVTEPSITGQPASDRDKLGYKIWIILRRLQGFESRYALKVAILTTLLALPGWLRSESAWWNRYEAWWAVCMGWIMIHPRIGGNIQDFFTRASAALLGAAWSGAAHAAGGGNPYVLAIFATIYMVPMMYRFTQSTHPVHVVADYVYFDKGKDPTPEDIRRSEMLESRMREGFVRIRQLLVMTRHEIRLRAPFDPIPYSCLAASCERFFEYLIAVRQSALFYNPDYIRDNPVAAEKLLFYRRDAVAAILGNLYILAGALKSQRKVPRYLPSAAAARKKLLHKTEEVAREMAENTEFQELERQKTWSDIYSYSYNESLTGCVAQLEELEQFTKLIVGEKTFESSKHTQYDEEEDADESPERL</sequence>
<accession>A0ABZ2WLQ9</accession>
<evidence type="ECO:0000256" key="4">
    <source>
        <dbReference type="ARBA" id="ARBA00023136"/>
    </source>
</evidence>
<evidence type="ECO:0000256" key="1">
    <source>
        <dbReference type="ARBA" id="ARBA00004141"/>
    </source>
</evidence>
<evidence type="ECO:0000256" key="3">
    <source>
        <dbReference type="ARBA" id="ARBA00022989"/>
    </source>
</evidence>
<reference evidence="8 9" key="1">
    <citation type="submission" date="2024-04" db="EMBL/GenBank/DDBJ databases">
        <title>Complete genome sequence of Fusarium acuminatum.</title>
        <authorList>
            <person name="Lan B."/>
        </authorList>
    </citation>
    <scope>NUCLEOTIDE SEQUENCE [LARGE SCALE GENOMIC DNA]</scope>
    <source>
        <strain evidence="8">1A</strain>
    </source>
</reference>